<comment type="caution">
    <text evidence="1">The sequence shown here is derived from an EMBL/GenBank/DDBJ whole genome shotgun (WGS) entry which is preliminary data.</text>
</comment>
<dbReference type="SUPFAM" id="SSF53254">
    <property type="entry name" value="Phosphoglycerate mutase-like"/>
    <property type="match status" value="1"/>
</dbReference>
<proteinExistence type="predicted"/>
<keyword evidence="2" id="KW-1185">Reference proteome</keyword>
<protein>
    <submittedName>
        <fullName evidence="1">Phosphohistidine phosphatase</fullName>
    </submittedName>
</protein>
<organism evidence="1 2">
    <name type="scientific">Microbacterium lacticum</name>
    <dbReference type="NCBI Taxonomy" id="33885"/>
    <lineage>
        <taxon>Bacteria</taxon>
        <taxon>Bacillati</taxon>
        <taxon>Actinomycetota</taxon>
        <taxon>Actinomycetes</taxon>
        <taxon>Micrococcales</taxon>
        <taxon>Microbacteriaceae</taxon>
        <taxon>Microbacterium</taxon>
    </lineage>
</organism>
<dbReference type="Gene3D" id="3.40.50.1240">
    <property type="entry name" value="Phosphoglycerate mutase-like"/>
    <property type="match status" value="1"/>
</dbReference>
<dbReference type="CDD" id="cd07067">
    <property type="entry name" value="HP_PGM_like"/>
    <property type="match status" value="1"/>
</dbReference>
<dbReference type="PANTHER" id="PTHR47623:SF1">
    <property type="entry name" value="OS09G0287300 PROTEIN"/>
    <property type="match status" value="1"/>
</dbReference>
<dbReference type="SMART" id="SM00855">
    <property type="entry name" value="PGAM"/>
    <property type="match status" value="1"/>
</dbReference>
<dbReference type="Proteomes" id="UP000319804">
    <property type="component" value="Unassembled WGS sequence"/>
</dbReference>
<dbReference type="AlphaFoldDB" id="A0A4Y3UQ73"/>
<sequence length="163" mass="17130">MTTLVLVRHAKSDWGSPSLDDHDRPLNARGMRDAPAQARRLAAALEASDVRLDVLLSSTALRARTTAAFFGAALGLEPELDPDLYGAPASRLLAAAAERGVDAVMVVAHDPGMTVLAERLSSGAIGHMPTCAVATFRWESSDWDVATAVDPDAWSFDAPGHGG</sequence>
<dbReference type="EMBL" id="VFPS01000002">
    <property type="protein sequence ID" value="TQM98522.1"/>
    <property type="molecule type" value="Genomic_DNA"/>
</dbReference>
<evidence type="ECO:0000313" key="2">
    <source>
        <dbReference type="Proteomes" id="UP000319804"/>
    </source>
</evidence>
<dbReference type="RefSeq" id="WP_141380303.1">
    <property type="nucleotide sequence ID" value="NZ_BJNA01000019.1"/>
</dbReference>
<gene>
    <name evidence="1" type="ORF">FHX68_1210</name>
</gene>
<dbReference type="OrthoDB" id="9810154at2"/>
<name>A0A4Y3UQ73_9MICO</name>
<dbReference type="InterPro" id="IPR013078">
    <property type="entry name" value="His_Pase_superF_clade-1"/>
</dbReference>
<reference evidence="1 2" key="1">
    <citation type="submission" date="2019-06" db="EMBL/GenBank/DDBJ databases">
        <title>Sequencing the genomes of 1000 actinobacteria strains.</title>
        <authorList>
            <person name="Klenk H.-P."/>
        </authorList>
    </citation>
    <scope>NUCLEOTIDE SEQUENCE [LARGE SCALE GENOMIC DNA]</scope>
    <source>
        <strain evidence="1 2">DSM 20427</strain>
    </source>
</reference>
<dbReference type="InterPro" id="IPR029033">
    <property type="entry name" value="His_PPase_superfam"/>
</dbReference>
<evidence type="ECO:0000313" key="1">
    <source>
        <dbReference type="EMBL" id="TQM98522.1"/>
    </source>
</evidence>
<dbReference type="Pfam" id="PF00300">
    <property type="entry name" value="His_Phos_1"/>
    <property type="match status" value="1"/>
</dbReference>
<accession>A0A4Y3UQ73</accession>
<dbReference type="PANTHER" id="PTHR47623">
    <property type="entry name" value="OS09G0287300 PROTEIN"/>
    <property type="match status" value="1"/>
</dbReference>